<dbReference type="PANTHER" id="PTHR38048">
    <property type="entry name" value="EXPRESSED PROTEIN"/>
    <property type="match status" value="1"/>
</dbReference>
<protein>
    <recommendedName>
        <fullName evidence="1">Hemerythrin-like domain-containing protein</fullName>
    </recommendedName>
</protein>
<feature type="domain" description="Hemerythrin-like" evidence="1">
    <location>
        <begin position="15"/>
        <end position="131"/>
    </location>
</feature>
<dbReference type="InterPro" id="IPR053206">
    <property type="entry name" value="Dimeric_xanthone_biosynth"/>
</dbReference>
<dbReference type="OMA" id="PGLMDAN"/>
<dbReference type="EMBL" id="MNAD01001129">
    <property type="protein sequence ID" value="OJT07758.1"/>
    <property type="molecule type" value="Genomic_DNA"/>
</dbReference>
<evidence type="ECO:0000259" key="1">
    <source>
        <dbReference type="Pfam" id="PF01814"/>
    </source>
</evidence>
<dbReference type="InterPro" id="IPR012312">
    <property type="entry name" value="Hemerythrin-like"/>
</dbReference>
<comment type="caution">
    <text evidence="2">The sequence shown here is derived from an EMBL/GenBank/DDBJ whole genome shotgun (WGS) entry which is preliminary data.</text>
</comment>
<dbReference type="Proteomes" id="UP000184267">
    <property type="component" value="Unassembled WGS sequence"/>
</dbReference>
<dbReference type="OrthoDB" id="58416at2759"/>
<evidence type="ECO:0000313" key="2">
    <source>
        <dbReference type="EMBL" id="OJT07758.1"/>
    </source>
</evidence>
<keyword evidence="3" id="KW-1185">Reference proteome</keyword>
<organism evidence="2 3">
    <name type="scientific">Trametes pubescens</name>
    <name type="common">White-rot fungus</name>
    <dbReference type="NCBI Taxonomy" id="154538"/>
    <lineage>
        <taxon>Eukaryota</taxon>
        <taxon>Fungi</taxon>
        <taxon>Dikarya</taxon>
        <taxon>Basidiomycota</taxon>
        <taxon>Agaricomycotina</taxon>
        <taxon>Agaricomycetes</taxon>
        <taxon>Polyporales</taxon>
        <taxon>Polyporaceae</taxon>
        <taxon>Trametes</taxon>
    </lineage>
</organism>
<dbReference type="PANTHER" id="PTHR38048:SF2">
    <property type="entry name" value="HEMERYTHRIN-LIKE DOMAIN-CONTAINING PROTEIN"/>
    <property type="match status" value="1"/>
</dbReference>
<name>A0A1M2VJL1_TRAPU</name>
<sequence length="218" mass="25110">MASVPTDPYELLHWNMKLAHQTYEKGYEIIIPLLDNPPKADLKNFLGYCEAWGHSILHHHDTEEATVFPILNKKMDFSHEKEQHTELHAFLEKFLATIKDAQAEPSKFNAVQLKELMVGSKDVMFAHFSEELVHIGASKLKEAGFTEDECKGMIAEMEKHAKGHGDPFLVVPYMRSHTPAEYKNIWPPMPWVLRKVAVPYMLAKKHSGYWKYSPYAMS</sequence>
<proteinExistence type="predicted"/>
<evidence type="ECO:0000313" key="3">
    <source>
        <dbReference type="Proteomes" id="UP000184267"/>
    </source>
</evidence>
<dbReference type="Gene3D" id="1.20.120.520">
    <property type="entry name" value="nmb1532 protein domain like"/>
    <property type="match status" value="1"/>
</dbReference>
<dbReference type="AlphaFoldDB" id="A0A1M2VJL1"/>
<reference evidence="2 3" key="1">
    <citation type="submission" date="2016-10" db="EMBL/GenBank/DDBJ databases">
        <title>Genome sequence of the basidiomycete white-rot fungus Trametes pubescens.</title>
        <authorList>
            <person name="Makela M.R."/>
            <person name="Granchi Z."/>
            <person name="Peng M."/>
            <person name="De Vries R.P."/>
            <person name="Grigoriev I."/>
            <person name="Riley R."/>
            <person name="Hilden K."/>
        </authorList>
    </citation>
    <scope>NUCLEOTIDE SEQUENCE [LARGE SCALE GENOMIC DNA]</scope>
    <source>
        <strain evidence="2 3">FBCC735</strain>
    </source>
</reference>
<dbReference type="STRING" id="154538.A0A1M2VJL1"/>
<dbReference type="Pfam" id="PF01814">
    <property type="entry name" value="Hemerythrin"/>
    <property type="match status" value="1"/>
</dbReference>
<accession>A0A1M2VJL1</accession>
<gene>
    <name evidence="2" type="ORF">TRAPUB_1350</name>
</gene>